<evidence type="ECO:0000256" key="1">
    <source>
        <dbReference type="SAM" id="MobiDB-lite"/>
    </source>
</evidence>
<dbReference type="AlphaFoldDB" id="A0A0B7ADR4"/>
<gene>
    <name evidence="2" type="primary">ORF112459</name>
</gene>
<proteinExistence type="predicted"/>
<reference evidence="2" key="1">
    <citation type="submission" date="2014-12" db="EMBL/GenBank/DDBJ databases">
        <title>Insight into the proteome of Arion vulgaris.</title>
        <authorList>
            <person name="Aradska J."/>
            <person name="Bulat T."/>
            <person name="Smidak R."/>
            <person name="Sarate P."/>
            <person name="Gangsoo J."/>
            <person name="Sialana F."/>
            <person name="Bilban M."/>
            <person name="Lubec G."/>
        </authorList>
    </citation>
    <scope>NUCLEOTIDE SEQUENCE</scope>
    <source>
        <tissue evidence="2">Skin</tissue>
    </source>
</reference>
<protein>
    <submittedName>
        <fullName evidence="2">Uncharacterized protein</fullName>
    </submittedName>
</protein>
<feature type="non-terminal residue" evidence="2">
    <location>
        <position position="1"/>
    </location>
</feature>
<evidence type="ECO:0000313" key="2">
    <source>
        <dbReference type="EMBL" id="CEK78893.1"/>
    </source>
</evidence>
<dbReference type="EMBL" id="HACG01032028">
    <property type="protein sequence ID" value="CEK78893.1"/>
    <property type="molecule type" value="Transcribed_RNA"/>
</dbReference>
<organism evidence="2">
    <name type="scientific">Arion vulgaris</name>
    <dbReference type="NCBI Taxonomy" id="1028688"/>
    <lineage>
        <taxon>Eukaryota</taxon>
        <taxon>Metazoa</taxon>
        <taxon>Spiralia</taxon>
        <taxon>Lophotrochozoa</taxon>
        <taxon>Mollusca</taxon>
        <taxon>Gastropoda</taxon>
        <taxon>Heterobranchia</taxon>
        <taxon>Euthyneura</taxon>
        <taxon>Panpulmonata</taxon>
        <taxon>Eupulmonata</taxon>
        <taxon>Stylommatophora</taxon>
        <taxon>Helicina</taxon>
        <taxon>Arionoidea</taxon>
        <taxon>Arionidae</taxon>
        <taxon>Arion</taxon>
    </lineage>
</organism>
<name>A0A0B7ADR4_9EUPU</name>
<feature type="region of interest" description="Disordered" evidence="1">
    <location>
        <begin position="31"/>
        <end position="51"/>
    </location>
</feature>
<accession>A0A0B7ADR4</accession>
<sequence length="51" mass="5812">FQAYIQINTRNPPQDLTHIPEHNTQQSFLGLVPGHMATPRKKGQNTDITKK</sequence>